<dbReference type="Proteomes" id="UP000717624">
    <property type="component" value="Unassembled WGS sequence"/>
</dbReference>
<dbReference type="PANTHER" id="PTHR33376:SF3">
    <property type="entry name" value="C4-DICARBOXYLATE-BINDING PROTEIN"/>
    <property type="match status" value="1"/>
</dbReference>
<gene>
    <name evidence="3" type="ORF">JOD01_001225</name>
</gene>
<proteinExistence type="predicted"/>
<comment type="caution">
    <text evidence="3">The sequence shown here is derived from an EMBL/GenBank/DDBJ whole genome shotgun (WGS) entry which is preliminary data.</text>
</comment>
<evidence type="ECO:0000313" key="4">
    <source>
        <dbReference type="Proteomes" id="UP000717624"/>
    </source>
</evidence>
<dbReference type="NCBIfam" id="TIGR00787">
    <property type="entry name" value="dctP"/>
    <property type="match status" value="1"/>
</dbReference>
<dbReference type="NCBIfam" id="NF037995">
    <property type="entry name" value="TRAP_S1"/>
    <property type="match status" value="1"/>
</dbReference>
<dbReference type="EMBL" id="JAFBEB010000003">
    <property type="protein sequence ID" value="MBM7589625.1"/>
    <property type="molecule type" value="Genomic_DNA"/>
</dbReference>
<dbReference type="InterPro" id="IPR038404">
    <property type="entry name" value="TRAP_DctP_sf"/>
</dbReference>
<dbReference type="CDD" id="cd13669">
    <property type="entry name" value="PBP2_TRAP_TM0322_like"/>
    <property type="match status" value="1"/>
</dbReference>
<evidence type="ECO:0000256" key="1">
    <source>
        <dbReference type="ARBA" id="ARBA00022729"/>
    </source>
</evidence>
<keyword evidence="3" id="KW-0675">Receptor</keyword>
<reference evidence="3" key="1">
    <citation type="submission" date="2021-01" db="EMBL/GenBank/DDBJ databases">
        <title>Genomic Encyclopedia of Type Strains, Phase IV (KMG-IV): sequencing the most valuable type-strain genomes for metagenomic binning, comparative biology and taxonomic classification.</title>
        <authorList>
            <person name="Goeker M."/>
        </authorList>
    </citation>
    <scope>NUCLEOTIDE SEQUENCE</scope>
    <source>
        <strain evidence="3">DSM 25523</strain>
    </source>
</reference>
<keyword evidence="1 2" id="KW-0732">Signal</keyword>
<dbReference type="GO" id="GO:0055085">
    <property type="term" value="P:transmembrane transport"/>
    <property type="evidence" value="ECO:0007669"/>
    <property type="project" value="InterPro"/>
</dbReference>
<feature type="chain" id="PRO_5038140510" evidence="2">
    <location>
        <begin position="25"/>
        <end position="340"/>
    </location>
</feature>
<dbReference type="InterPro" id="IPR018389">
    <property type="entry name" value="DctP_fam"/>
</dbReference>
<dbReference type="AlphaFoldDB" id="A0A938XXQ1"/>
<protein>
    <submittedName>
        <fullName evidence="3">Tripartite ATP-independent transporter DctP family solute receptor</fullName>
    </submittedName>
</protein>
<organism evidence="3 4">
    <name type="scientific">Brevibacillus fulvus</name>
    <dbReference type="NCBI Taxonomy" id="1125967"/>
    <lineage>
        <taxon>Bacteria</taxon>
        <taxon>Bacillati</taxon>
        <taxon>Bacillota</taxon>
        <taxon>Bacilli</taxon>
        <taxon>Bacillales</taxon>
        <taxon>Paenibacillaceae</taxon>
        <taxon>Brevibacillus</taxon>
    </lineage>
</organism>
<dbReference type="GO" id="GO:0030288">
    <property type="term" value="C:outer membrane-bounded periplasmic space"/>
    <property type="evidence" value="ECO:0007669"/>
    <property type="project" value="InterPro"/>
</dbReference>
<dbReference type="RefSeq" id="WP_204517349.1">
    <property type="nucleotide sequence ID" value="NZ_BAABIN010000038.1"/>
</dbReference>
<accession>A0A938XXQ1</accession>
<dbReference type="Gene3D" id="3.40.190.170">
    <property type="entry name" value="Bacterial extracellular solute-binding protein, family 7"/>
    <property type="match status" value="1"/>
</dbReference>
<dbReference type="SUPFAM" id="SSF53850">
    <property type="entry name" value="Periplasmic binding protein-like II"/>
    <property type="match status" value="1"/>
</dbReference>
<dbReference type="PROSITE" id="PS51257">
    <property type="entry name" value="PROKAR_LIPOPROTEIN"/>
    <property type="match status" value="1"/>
</dbReference>
<dbReference type="InterPro" id="IPR004682">
    <property type="entry name" value="TRAP_DctP"/>
</dbReference>
<keyword evidence="4" id="KW-1185">Reference proteome</keyword>
<dbReference type="Pfam" id="PF03480">
    <property type="entry name" value="DctP"/>
    <property type="match status" value="1"/>
</dbReference>
<evidence type="ECO:0000313" key="3">
    <source>
        <dbReference type="EMBL" id="MBM7589625.1"/>
    </source>
</evidence>
<feature type="signal peptide" evidence="2">
    <location>
        <begin position="1"/>
        <end position="24"/>
    </location>
</feature>
<evidence type="ECO:0000256" key="2">
    <source>
        <dbReference type="SAM" id="SignalP"/>
    </source>
</evidence>
<dbReference type="PIRSF" id="PIRSF006470">
    <property type="entry name" value="DctB"/>
    <property type="match status" value="1"/>
</dbReference>
<name>A0A938XXQ1_9BACL</name>
<dbReference type="PANTHER" id="PTHR33376">
    <property type="match status" value="1"/>
</dbReference>
<sequence length="340" mass="37276">MKKTVCGLLLACLLAFSAGCGQQAAGGGAAGDTANGDGQVYTLKVGTALTETDPIYQGLQSFQKAVEERTNGKVKIEIYGSGSLGEDKDIIEQAKVGANVAVLVDSGRLAEMVPQMGILTAPYIVDSYAEARQVVMSDLFKGWEAELQKNHGVQVLSFNWYQGDRHILTNKPILKPEDLQGVRLRTPGAPIWLETIKALGASPTGMAWSEVYPAIQQGVIDGAEAQHPATYGAKLYEVIKHISKTKHFQLLTGIIASDKWMTQLPEEYQKIVKEEALKAGDEASKKTEESLNDFEQKMIEQGVEVHEVDVNLFKAKTEVVYDKFEGYRELREQINKILGK</sequence>